<dbReference type="EMBL" id="LWDX02058712">
    <property type="protein sequence ID" value="OEL17799.1"/>
    <property type="molecule type" value="Genomic_DNA"/>
</dbReference>
<comment type="caution">
    <text evidence="1">The sequence shown here is derived from an EMBL/GenBank/DDBJ whole genome shotgun (WGS) entry which is preliminary data.</text>
</comment>
<name>A0A1E5UY36_9POAL</name>
<proteinExistence type="predicted"/>
<dbReference type="Proteomes" id="UP000095767">
    <property type="component" value="Unassembled WGS sequence"/>
</dbReference>
<reference evidence="1 2" key="1">
    <citation type="submission" date="2016-09" db="EMBL/GenBank/DDBJ databases">
        <title>The draft genome of Dichanthelium oligosanthes: A C3 panicoid grass species.</title>
        <authorList>
            <person name="Studer A.J."/>
            <person name="Schnable J.C."/>
            <person name="Brutnell T.P."/>
        </authorList>
    </citation>
    <scope>NUCLEOTIDE SEQUENCE [LARGE SCALE GENOMIC DNA]</scope>
    <source>
        <strain evidence="2">cv. Kellogg 1175</strain>
        <tissue evidence="1">Leaf</tissue>
    </source>
</reference>
<evidence type="ECO:0000313" key="2">
    <source>
        <dbReference type="Proteomes" id="UP000095767"/>
    </source>
</evidence>
<protein>
    <submittedName>
        <fullName evidence="1">Uncharacterized protein</fullName>
    </submittedName>
</protein>
<keyword evidence="2" id="KW-1185">Reference proteome</keyword>
<organism evidence="1 2">
    <name type="scientific">Dichanthelium oligosanthes</name>
    <dbReference type="NCBI Taxonomy" id="888268"/>
    <lineage>
        <taxon>Eukaryota</taxon>
        <taxon>Viridiplantae</taxon>
        <taxon>Streptophyta</taxon>
        <taxon>Embryophyta</taxon>
        <taxon>Tracheophyta</taxon>
        <taxon>Spermatophyta</taxon>
        <taxon>Magnoliopsida</taxon>
        <taxon>Liliopsida</taxon>
        <taxon>Poales</taxon>
        <taxon>Poaceae</taxon>
        <taxon>PACMAD clade</taxon>
        <taxon>Panicoideae</taxon>
        <taxon>Panicodae</taxon>
        <taxon>Paniceae</taxon>
        <taxon>Dichantheliinae</taxon>
        <taxon>Dichanthelium</taxon>
    </lineage>
</organism>
<accession>A0A1E5UY36</accession>
<evidence type="ECO:0000313" key="1">
    <source>
        <dbReference type="EMBL" id="OEL17799.1"/>
    </source>
</evidence>
<sequence>LSNHSSQEPRSR</sequence>
<gene>
    <name evidence="1" type="ORF">BAE44_0021182</name>
</gene>
<feature type="non-terminal residue" evidence="1">
    <location>
        <position position="1"/>
    </location>
</feature>